<dbReference type="InterPro" id="IPR036412">
    <property type="entry name" value="HAD-like_sf"/>
</dbReference>
<feature type="binding site" evidence="11">
    <location>
        <position position="173"/>
    </location>
    <ligand>
        <name>Mg(2+)</name>
        <dbReference type="ChEBI" id="CHEBI:18420"/>
    </ligand>
</feature>
<dbReference type="InterPro" id="IPR023214">
    <property type="entry name" value="HAD_sf"/>
</dbReference>
<dbReference type="UniPathway" id="UPA00865">
    <property type="reaction ID" value="UER00834"/>
</dbReference>
<dbReference type="InterPro" id="IPR050155">
    <property type="entry name" value="HAD-like_hydrolase_sf"/>
</dbReference>
<gene>
    <name evidence="12" type="ORF">SDENCHOL_10705</name>
</gene>
<comment type="cofactor">
    <cofactor evidence="2 11">
        <name>Mg(2+)</name>
        <dbReference type="ChEBI" id="CHEBI:18420"/>
    </cofactor>
</comment>
<dbReference type="GO" id="GO:0006281">
    <property type="term" value="P:DNA repair"/>
    <property type="evidence" value="ECO:0007669"/>
    <property type="project" value="TreeGrafter"/>
</dbReference>
<organism evidence="12 13">
    <name type="scientific">Sterolibacterium denitrificans</name>
    <dbReference type="NCBI Taxonomy" id="157592"/>
    <lineage>
        <taxon>Bacteria</taxon>
        <taxon>Pseudomonadati</taxon>
        <taxon>Pseudomonadota</taxon>
        <taxon>Betaproteobacteria</taxon>
        <taxon>Nitrosomonadales</taxon>
        <taxon>Sterolibacteriaceae</taxon>
        <taxon>Sterolibacterium</taxon>
    </lineage>
</organism>
<dbReference type="NCBIfam" id="TIGR01449">
    <property type="entry name" value="PGP_bact"/>
    <property type="match status" value="1"/>
</dbReference>
<keyword evidence="9 11" id="KW-0119">Carbohydrate metabolism</keyword>
<dbReference type="InterPro" id="IPR006439">
    <property type="entry name" value="HAD-SF_hydro_IA"/>
</dbReference>
<feature type="active site" description="Nucleophile" evidence="11">
    <location>
        <position position="17"/>
    </location>
</feature>
<keyword evidence="13" id="KW-1185">Reference proteome</keyword>
<evidence type="ECO:0000256" key="6">
    <source>
        <dbReference type="ARBA" id="ARBA00022723"/>
    </source>
</evidence>
<dbReference type="Pfam" id="PF13419">
    <property type="entry name" value="HAD_2"/>
    <property type="match status" value="1"/>
</dbReference>
<evidence type="ECO:0000256" key="9">
    <source>
        <dbReference type="ARBA" id="ARBA00023277"/>
    </source>
</evidence>
<dbReference type="Gene3D" id="1.10.150.240">
    <property type="entry name" value="Putative phosphatase, domain 2"/>
    <property type="match status" value="1"/>
</dbReference>
<accession>A0A7Z7HRG3</accession>
<evidence type="ECO:0000256" key="1">
    <source>
        <dbReference type="ARBA" id="ARBA00000830"/>
    </source>
</evidence>
<dbReference type="SFLD" id="SFLDG01129">
    <property type="entry name" value="C1.5:_HAD__Beta-PGM__Phosphata"/>
    <property type="match status" value="1"/>
</dbReference>
<evidence type="ECO:0000313" key="12">
    <source>
        <dbReference type="EMBL" id="SMB22848.1"/>
    </source>
</evidence>
<keyword evidence="8 11" id="KW-0460">Magnesium</keyword>
<dbReference type="Gene3D" id="3.40.50.1000">
    <property type="entry name" value="HAD superfamily/HAD-like"/>
    <property type="match status" value="1"/>
</dbReference>
<evidence type="ECO:0000313" key="13">
    <source>
        <dbReference type="Proteomes" id="UP000242886"/>
    </source>
</evidence>
<comment type="similarity">
    <text evidence="4 11">Belongs to the HAD-like hydrolase superfamily. CbbY/CbbZ/Gph/YieH family.</text>
</comment>
<feature type="binding site" evidence="11">
    <location>
        <position position="19"/>
    </location>
    <ligand>
        <name>Mg(2+)</name>
        <dbReference type="ChEBI" id="CHEBI:18420"/>
    </ligand>
</feature>
<comment type="catalytic activity">
    <reaction evidence="1 11">
        <text>2-phosphoglycolate + H2O = glycolate + phosphate</text>
        <dbReference type="Rhea" id="RHEA:14369"/>
        <dbReference type="ChEBI" id="CHEBI:15377"/>
        <dbReference type="ChEBI" id="CHEBI:29805"/>
        <dbReference type="ChEBI" id="CHEBI:43474"/>
        <dbReference type="ChEBI" id="CHEBI:58033"/>
        <dbReference type="EC" id="3.1.3.18"/>
    </reaction>
</comment>
<dbReference type="PANTHER" id="PTHR43434">
    <property type="entry name" value="PHOSPHOGLYCOLATE PHOSPHATASE"/>
    <property type="match status" value="1"/>
</dbReference>
<comment type="pathway">
    <text evidence="3 11">Organic acid metabolism; glycolate biosynthesis; glycolate from 2-phosphoglycolate: step 1/1.</text>
</comment>
<evidence type="ECO:0000256" key="3">
    <source>
        <dbReference type="ARBA" id="ARBA00004818"/>
    </source>
</evidence>
<dbReference type="CDD" id="cd16417">
    <property type="entry name" value="HAD_PGPase"/>
    <property type="match status" value="1"/>
</dbReference>
<dbReference type="RefSeq" id="WP_154716084.1">
    <property type="nucleotide sequence ID" value="NZ_LT837803.1"/>
</dbReference>
<sequence>MNAALPPSFRVRAVLIDLDGTLVDSVQDLAAAANAMLAEYGRAALAVDTVRSYVGRGIANLVQRCFGSEPVPEGALAAFRRHYRQTNGRQAHVYPGVIEGLQAMRALGLPLACVTNKAEAFVPPLLDAMGLAGFFDLLVCGDTVPRVKPDPLPLLHACERFAVAPQEALMIGDSLNDVRAARAAGCPVICVPYGYSEGRSLQAADCDAIVPTLAAAARLLVPVHS</sequence>
<dbReference type="NCBIfam" id="TIGR01549">
    <property type="entry name" value="HAD-SF-IA-v1"/>
    <property type="match status" value="1"/>
</dbReference>
<dbReference type="GO" id="GO:0005829">
    <property type="term" value="C:cytosol"/>
    <property type="evidence" value="ECO:0007669"/>
    <property type="project" value="TreeGrafter"/>
</dbReference>
<feature type="binding site" evidence="11">
    <location>
        <position position="17"/>
    </location>
    <ligand>
        <name>Mg(2+)</name>
        <dbReference type="ChEBI" id="CHEBI:18420"/>
    </ligand>
</feature>
<keyword evidence="7 11" id="KW-0378">Hydrolase</keyword>
<dbReference type="GO" id="GO:0046872">
    <property type="term" value="F:metal ion binding"/>
    <property type="evidence" value="ECO:0007669"/>
    <property type="project" value="UniProtKB-KW"/>
</dbReference>
<dbReference type="EC" id="3.1.3.18" evidence="5 11"/>
<name>A0A7Z7HRG3_9PROT</name>
<evidence type="ECO:0000256" key="4">
    <source>
        <dbReference type="ARBA" id="ARBA00006171"/>
    </source>
</evidence>
<evidence type="ECO:0000256" key="7">
    <source>
        <dbReference type="ARBA" id="ARBA00022801"/>
    </source>
</evidence>
<keyword evidence="6 11" id="KW-0479">Metal-binding</keyword>
<evidence type="ECO:0000256" key="5">
    <source>
        <dbReference type="ARBA" id="ARBA00013078"/>
    </source>
</evidence>
<dbReference type="InterPro" id="IPR023198">
    <property type="entry name" value="PGP-like_dom2"/>
</dbReference>
<dbReference type="SFLD" id="SFLDG01135">
    <property type="entry name" value="C1.5.6:_HAD__Beta-PGM__Phospha"/>
    <property type="match status" value="1"/>
</dbReference>
<dbReference type="GO" id="GO:0046295">
    <property type="term" value="P:glycolate biosynthetic process"/>
    <property type="evidence" value="ECO:0007669"/>
    <property type="project" value="UniProtKB-UniRule"/>
</dbReference>
<dbReference type="InterPro" id="IPR037512">
    <property type="entry name" value="PGPase_prok"/>
</dbReference>
<evidence type="ECO:0000256" key="11">
    <source>
        <dbReference type="HAMAP-Rule" id="MF_00495"/>
    </source>
</evidence>
<evidence type="ECO:0000256" key="2">
    <source>
        <dbReference type="ARBA" id="ARBA00001946"/>
    </source>
</evidence>
<dbReference type="GO" id="GO:0005975">
    <property type="term" value="P:carbohydrate metabolic process"/>
    <property type="evidence" value="ECO:0007669"/>
    <property type="project" value="InterPro"/>
</dbReference>
<dbReference type="FunFam" id="3.40.50.1000:FF:000022">
    <property type="entry name" value="Phosphoglycolate phosphatase"/>
    <property type="match status" value="1"/>
</dbReference>
<dbReference type="AlphaFoldDB" id="A0A7Z7HRG3"/>
<dbReference type="GO" id="GO:0008967">
    <property type="term" value="F:phosphoglycolate phosphatase activity"/>
    <property type="evidence" value="ECO:0007669"/>
    <property type="project" value="UniProtKB-UniRule"/>
</dbReference>
<dbReference type="NCBIfam" id="TIGR01509">
    <property type="entry name" value="HAD-SF-IA-v3"/>
    <property type="match status" value="1"/>
</dbReference>
<evidence type="ECO:0000256" key="8">
    <source>
        <dbReference type="ARBA" id="ARBA00022842"/>
    </source>
</evidence>
<evidence type="ECO:0000256" key="10">
    <source>
        <dbReference type="ARBA" id="ARBA00059247"/>
    </source>
</evidence>
<dbReference type="SUPFAM" id="SSF56784">
    <property type="entry name" value="HAD-like"/>
    <property type="match status" value="1"/>
</dbReference>
<reference evidence="12" key="1">
    <citation type="submission" date="2017-03" db="EMBL/GenBank/DDBJ databases">
        <authorList>
            <consortium name="AG Boll"/>
        </authorList>
    </citation>
    <scope>NUCLEOTIDE SEQUENCE [LARGE SCALE GENOMIC DNA]</scope>
    <source>
        <strain evidence="12">Chol</strain>
    </source>
</reference>
<dbReference type="NCBIfam" id="NF009695">
    <property type="entry name" value="PRK13222.1-2"/>
    <property type="match status" value="1"/>
</dbReference>
<protein>
    <recommendedName>
        <fullName evidence="5 11">Phosphoglycolate phosphatase</fullName>
        <shortName evidence="11">PGP</shortName>
        <shortName evidence="11">PGPase</shortName>
        <ecNumber evidence="5 11">3.1.3.18</ecNumber>
    </recommendedName>
</protein>
<dbReference type="EMBL" id="LT837803">
    <property type="protein sequence ID" value="SMB22848.1"/>
    <property type="molecule type" value="Genomic_DNA"/>
</dbReference>
<dbReference type="HAMAP" id="MF_00495">
    <property type="entry name" value="GPH_hydrolase_bact"/>
    <property type="match status" value="1"/>
</dbReference>
<dbReference type="SFLD" id="SFLDS00003">
    <property type="entry name" value="Haloacid_Dehalogenase"/>
    <property type="match status" value="1"/>
</dbReference>
<comment type="function">
    <text evidence="10 11">Specifically catalyzes the dephosphorylation of 2-phosphoglycolate. Is involved in the dissimilation of the intracellular 2-phosphoglycolate formed during the DNA repair of 3'-phosphoglycolate ends, a major class of DNA lesions induced by oxidative stress.</text>
</comment>
<dbReference type="Proteomes" id="UP000242886">
    <property type="component" value="Chromosome SDENCHOL"/>
</dbReference>
<dbReference type="PRINTS" id="PR00413">
    <property type="entry name" value="HADHALOGNASE"/>
</dbReference>
<dbReference type="InterPro" id="IPR041492">
    <property type="entry name" value="HAD_2"/>
</dbReference>
<dbReference type="PANTHER" id="PTHR43434:SF1">
    <property type="entry name" value="PHOSPHOGLYCOLATE PHOSPHATASE"/>
    <property type="match status" value="1"/>
</dbReference>
<proteinExistence type="inferred from homology"/>